<protein>
    <submittedName>
        <fullName evidence="2">Uncharacterized protein</fullName>
    </submittedName>
</protein>
<proteinExistence type="predicted"/>
<accession>A0A231H784</accession>
<evidence type="ECO:0000313" key="3">
    <source>
        <dbReference type="Proteomes" id="UP000215506"/>
    </source>
</evidence>
<dbReference type="Proteomes" id="UP000215506">
    <property type="component" value="Unassembled WGS sequence"/>
</dbReference>
<gene>
    <name evidence="2" type="ORF">B7C42_03446</name>
</gene>
<dbReference type="EMBL" id="NGAF01000006">
    <property type="protein sequence ID" value="OXR44652.1"/>
    <property type="molecule type" value="Genomic_DNA"/>
</dbReference>
<keyword evidence="1" id="KW-1133">Transmembrane helix</keyword>
<evidence type="ECO:0000313" key="2">
    <source>
        <dbReference type="EMBL" id="OXR44652.1"/>
    </source>
</evidence>
<organism evidence="2 3">
    <name type="scientific">Nocardia cerradoensis</name>
    <dbReference type="NCBI Taxonomy" id="85688"/>
    <lineage>
        <taxon>Bacteria</taxon>
        <taxon>Bacillati</taxon>
        <taxon>Actinomycetota</taxon>
        <taxon>Actinomycetes</taxon>
        <taxon>Mycobacteriales</taxon>
        <taxon>Nocardiaceae</taxon>
        <taxon>Nocardia</taxon>
    </lineage>
</organism>
<evidence type="ECO:0000256" key="1">
    <source>
        <dbReference type="SAM" id="Phobius"/>
    </source>
</evidence>
<comment type="caution">
    <text evidence="2">The sequence shown here is derived from an EMBL/GenBank/DDBJ whole genome shotgun (WGS) entry which is preliminary data.</text>
</comment>
<keyword evidence="1" id="KW-0812">Transmembrane</keyword>
<keyword evidence="3" id="KW-1185">Reference proteome</keyword>
<reference evidence="2 3" key="1">
    <citation type="submission" date="2017-07" db="EMBL/GenBank/DDBJ databases">
        <title>First draft Genome Sequence of Nocardia cerradoensis isolated from human infection.</title>
        <authorList>
            <person name="Carrasco G."/>
        </authorList>
    </citation>
    <scope>NUCLEOTIDE SEQUENCE [LARGE SCALE GENOMIC DNA]</scope>
    <source>
        <strain evidence="2 3">CNM20130759</strain>
    </source>
</reference>
<dbReference type="AlphaFoldDB" id="A0A231H784"/>
<sequence length="36" mass="4131">MYRIVNSFGLLLLNHLLPSIVNYSLMGLYGLHSLHM</sequence>
<feature type="transmembrane region" description="Helical" evidence="1">
    <location>
        <begin position="12"/>
        <end position="31"/>
    </location>
</feature>
<keyword evidence="1" id="KW-0472">Membrane</keyword>
<name>A0A231H784_9NOCA</name>